<protein>
    <submittedName>
        <fullName evidence="2">Extracellular protein 9-8</fullName>
    </submittedName>
</protein>
<comment type="caution">
    <text evidence="2">The sequence shown here is derived from an EMBL/GenBank/DDBJ whole genome shotgun (WGS) entry which is preliminary data.</text>
</comment>
<evidence type="ECO:0000313" key="3">
    <source>
        <dbReference type="Proteomes" id="UP001138500"/>
    </source>
</evidence>
<dbReference type="Proteomes" id="UP001138500">
    <property type="component" value="Unassembled WGS sequence"/>
</dbReference>
<dbReference type="OrthoDB" id="10344235at2759"/>
<reference evidence="2 3" key="2">
    <citation type="journal article" date="2021" name="Curr. Genet.">
        <title>Genetic response to nitrogen starvation in the aggressive Eucalyptus foliar pathogen Teratosphaeria destructans.</title>
        <authorList>
            <person name="Havenga M."/>
            <person name="Wingfield B.D."/>
            <person name="Wingfield M.J."/>
            <person name="Dreyer L.L."/>
            <person name="Roets F."/>
            <person name="Aylward J."/>
        </authorList>
    </citation>
    <scope>NUCLEOTIDE SEQUENCE [LARGE SCALE GENOMIC DNA]</scope>
    <source>
        <strain evidence="2">CMW44962</strain>
    </source>
</reference>
<accession>A0A9W7SN43</accession>
<dbReference type="AlphaFoldDB" id="A0A9W7SN43"/>
<evidence type="ECO:0000313" key="2">
    <source>
        <dbReference type="EMBL" id="KAH9825572.1"/>
    </source>
</evidence>
<evidence type="ECO:0000256" key="1">
    <source>
        <dbReference type="SAM" id="SignalP"/>
    </source>
</evidence>
<feature type="chain" id="PRO_5040809606" evidence="1">
    <location>
        <begin position="18"/>
        <end position="79"/>
    </location>
</feature>
<reference evidence="2 3" key="1">
    <citation type="journal article" date="2018" name="IMA Fungus">
        <title>IMA Genome-F 10: Nine draft genome sequences of Claviceps purpurea s.lat., including C. arundinis, C. humidiphila, and C. cf. spartinae, pseudomolecules for the pitch canker pathogen Fusarium circinatum, draft genome of Davidsoniella eucalypti, Grosmannia galeiformis, Quambalaria eucalypti, and Teratosphaeria destructans.</title>
        <authorList>
            <person name="Wingfield B.D."/>
            <person name="Liu M."/>
            <person name="Nguyen H.D."/>
            <person name="Lane F.A."/>
            <person name="Morgan S.W."/>
            <person name="De Vos L."/>
            <person name="Wilken P.M."/>
            <person name="Duong T.A."/>
            <person name="Aylward J."/>
            <person name="Coetzee M.P."/>
            <person name="Dadej K."/>
            <person name="De Beer Z.W."/>
            <person name="Findlay W."/>
            <person name="Havenga M."/>
            <person name="Kolarik M."/>
            <person name="Menzies J.G."/>
            <person name="Naidoo K."/>
            <person name="Pochopski O."/>
            <person name="Shoukouhi P."/>
            <person name="Santana Q.C."/>
            <person name="Seifert K.A."/>
            <person name="Soal N."/>
            <person name="Steenkamp E.T."/>
            <person name="Tatham C.T."/>
            <person name="van der Nest M.A."/>
            <person name="Wingfield M.J."/>
        </authorList>
    </citation>
    <scope>NUCLEOTIDE SEQUENCE [LARGE SCALE GENOMIC DNA]</scope>
    <source>
        <strain evidence="2">CMW44962</strain>
    </source>
</reference>
<organism evidence="2 3">
    <name type="scientific">Teratosphaeria destructans</name>
    <dbReference type="NCBI Taxonomy" id="418781"/>
    <lineage>
        <taxon>Eukaryota</taxon>
        <taxon>Fungi</taxon>
        <taxon>Dikarya</taxon>
        <taxon>Ascomycota</taxon>
        <taxon>Pezizomycotina</taxon>
        <taxon>Dothideomycetes</taxon>
        <taxon>Dothideomycetidae</taxon>
        <taxon>Mycosphaerellales</taxon>
        <taxon>Teratosphaeriaceae</taxon>
        <taxon>Teratosphaeria</taxon>
    </lineage>
</organism>
<name>A0A9W7SN43_9PEZI</name>
<keyword evidence="1" id="KW-0732">Signal</keyword>
<dbReference type="EMBL" id="RIBY02002101">
    <property type="protein sequence ID" value="KAH9825572.1"/>
    <property type="molecule type" value="Genomic_DNA"/>
</dbReference>
<sequence length="79" mass="8697">MRPTVLLFSLFATAALGVDTYWFCNDGTPGDGSCNTFCCQERQSQAFPTRRKILGNASGPDHKTQKCQSGQEWGEIFCA</sequence>
<proteinExistence type="predicted"/>
<gene>
    <name evidence="2" type="ORF">Tdes44962_MAKER04140</name>
</gene>
<feature type="signal peptide" evidence="1">
    <location>
        <begin position="1"/>
        <end position="17"/>
    </location>
</feature>
<keyword evidence="3" id="KW-1185">Reference proteome</keyword>